<feature type="signal peptide" evidence="1">
    <location>
        <begin position="1"/>
        <end position="22"/>
    </location>
</feature>
<evidence type="ECO:0000256" key="1">
    <source>
        <dbReference type="SAM" id="SignalP"/>
    </source>
</evidence>
<keyword evidence="1" id="KW-0732">Signal</keyword>
<dbReference type="AlphaFoldDB" id="A0A0F5Q022"/>
<protein>
    <recommendedName>
        <fullName evidence="6">Opacity protein</fullName>
    </recommendedName>
</protein>
<evidence type="ECO:0000313" key="3">
    <source>
        <dbReference type="EMBL" id="SFC41858.1"/>
    </source>
</evidence>
<accession>A0A0F5Q022</accession>
<evidence type="ECO:0000313" key="5">
    <source>
        <dbReference type="Proteomes" id="UP000182258"/>
    </source>
</evidence>
<dbReference type="GO" id="GO:0004190">
    <property type="term" value="F:aspartic-type endopeptidase activity"/>
    <property type="evidence" value="ECO:0007669"/>
    <property type="project" value="InterPro"/>
</dbReference>
<proteinExistence type="predicted"/>
<evidence type="ECO:0000313" key="2">
    <source>
        <dbReference type="EMBL" id="KKC34277.1"/>
    </source>
</evidence>
<reference evidence="2 4" key="1">
    <citation type="submission" date="2015-03" db="EMBL/GenBank/DDBJ databases">
        <authorList>
            <person name="Lepp D."/>
            <person name="Hassan Y.I."/>
            <person name="Li X.-Z."/>
            <person name="Zhou T."/>
        </authorList>
    </citation>
    <scope>NUCLEOTIDE SEQUENCE [LARGE SCALE GENOMIC DNA]</scope>
    <source>
        <strain evidence="2 4">Cr7-05</strain>
    </source>
</reference>
<dbReference type="EMBL" id="FOMB01000005">
    <property type="protein sequence ID" value="SFC41858.1"/>
    <property type="molecule type" value="Genomic_DNA"/>
</dbReference>
<gene>
    <name evidence="3" type="ORF">SAMN04488059_10517</name>
    <name evidence="2" type="ORF">WH91_03845</name>
</gene>
<dbReference type="Proteomes" id="UP000182258">
    <property type="component" value="Unassembled WGS sequence"/>
</dbReference>
<evidence type="ECO:0008006" key="6">
    <source>
        <dbReference type="Google" id="ProtNLM"/>
    </source>
</evidence>
<dbReference type="SUPFAM" id="SSF69917">
    <property type="entry name" value="OMPT-like"/>
    <property type="match status" value="1"/>
</dbReference>
<dbReference type="STRING" id="728005.SAMN04488059_10517"/>
<reference evidence="3 5" key="2">
    <citation type="submission" date="2016-10" db="EMBL/GenBank/DDBJ databases">
        <authorList>
            <person name="de Groot N.N."/>
        </authorList>
    </citation>
    <scope>NUCLEOTIDE SEQUENCE [LARGE SCALE GENOMIC DNA]</scope>
    <source>
        <strain evidence="3 5">CGMCC 1.10210</strain>
    </source>
</reference>
<keyword evidence="4" id="KW-1185">Reference proteome</keyword>
<dbReference type="OrthoDB" id="7591823at2"/>
<dbReference type="PATRIC" id="fig|728005.3.peg.3158"/>
<organism evidence="3 5">
    <name type="scientific">Devosia psychrophila</name>
    <dbReference type="NCBI Taxonomy" id="728005"/>
    <lineage>
        <taxon>Bacteria</taxon>
        <taxon>Pseudomonadati</taxon>
        <taxon>Pseudomonadota</taxon>
        <taxon>Alphaproteobacteria</taxon>
        <taxon>Hyphomicrobiales</taxon>
        <taxon>Devosiaceae</taxon>
        <taxon>Devosia</taxon>
    </lineage>
</organism>
<feature type="chain" id="PRO_5010418777" description="Opacity protein" evidence="1">
    <location>
        <begin position="23"/>
        <end position="262"/>
    </location>
</feature>
<dbReference type="Proteomes" id="UP000033519">
    <property type="component" value="Unassembled WGS sequence"/>
</dbReference>
<dbReference type="InterPro" id="IPR020080">
    <property type="entry name" value="OM_adhesin/peptidase_omptin"/>
</dbReference>
<evidence type="ECO:0000313" key="4">
    <source>
        <dbReference type="Proteomes" id="UP000033519"/>
    </source>
</evidence>
<dbReference type="RefSeq" id="WP_046169698.1">
    <property type="nucleotide sequence ID" value="NZ_FOMB01000005.1"/>
</dbReference>
<dbReference type="EMBL" id="LAPV01000041">
    <property type="protein sequence ID" value="KKC34277.1"/>
    <property type="molecule type" value="Genomic_DNA"/>
</dbReference>
<name>A0A0F5Q022_9HYPH</name>
<sequence>MKRTILGIATIAALGMTLPSFAADYNEVPELRPAYEAGWERQEDDVRFEFGAAYWYSWGAQNVAPTSGGPASFVERDNTSIADVHGRIDDIYTNTYLLGRAGIGLSSSGTYTLAPGVDSNFGQRSVIGYAGVDYGWLPAGSMREGVAFGGLVGYHYWKENPDTPSVATDMDIHALRLGLRAVGTFEKFDLQSEVAAIPYAFVAGSQTNRAYGVMTETTVGFRPTENISARIGGRAWYLDNTDGTTSANLFRYGLMAELTGRF</sequence>